<dbReference type="STRING" id="1095630.A0A2J6TN90"/>
<keyword evidence="1" id="KW-1133">Transmembrane helix</keyword>
<keyword evidence="4" id="KW-1185">Reference proteome</keyword>
<accession>A0A2J6TN90</accession>
<proteinExistence type="predicted"/>
<evidence type="ECO:0000259" key="2">
    <source>
        <dbReference type="Pfam" id="PF01757"/>
    </source>
</evidence>
<keyword evidence="3" id="KW-0012">Acyltransferase</keyword>
<dbReference type="Proteomes" id="UP000235371">
    <property type="component" value="Unassembled WGS sequence"/>
</dbReference>
<keyword evidence="1" id="KW-0812">Transmembrane</keyword>
<organism evidence="3 4">
    <name type="scientific">Hyaloscypha bicolor E</name>
    <dbReference type="NCBI Taxonomy" id="1095630"/>
    <lineage>
        <taxon>Eukaryota</taxon>
        <taxon>Fungi</taxon>
        <taxon>Dikarya</taxon>
        <taxon>Ascomycota</taxon>
        <taxon>Pezizomycotina</taxon>
        <taxon>Leotiomycetes</taxon>
        <taxon>Helotiales</taxon>
        <taxon>Hyaloscyphaceae</taxon>
        <taxon>Hyaloscypha</taxon>
        <taxon>Hyaloscypha bicolor</taxon>
    </lineage>
</organism>
<feature type="transmembrane region" description="Helical" evidence="1">
    <location>
        <begin position="255"/>
        <end position="282"/>
    </location>
</feature>
<sequence>MGDILEPGIWEEKEGLRRGPIYNTRIWLTDLLRPAILTRGRGGKQQSRRTAYLDGLRGFAAFLVYWHHHQLWPRQNYLIMGADYIFENSWGFGDNWFFAAMPVVRTFFTGGHFAVSVFFVISGYVLSAKPLSLIHSGDTAKLGDSLASALFRRWLRLYIPVLVTTVLYFTSWHMFGIWTVSPNHEANFRDELWKFYVEFKNYSFAFRTGGEDWLSYNFPTWSIPVEFRGSIIIFTSLLAFSRCTRNMRLFGMVGLIFYFMYIVDGWFGSLFMAGMHSGLDLLARNDDLPRIFKRLERYKTPIFYTFFVVSMFLSGVPSHSREYEVLLKSPGWRHIAFLTPQATWDFKWFYLFWAAVFMVSAIPRIPWLKSFFELRFNLYLGRISFCLYLIHGPVLWTIGDRLYVATGWYRPEHEINTPFLINAFPMSKAGPLGLEPSFLAPHLILLPFTLWVAEVVTKLIDEPSVRLVAWLYNEMKAPSEQQK</sequence>
<dbReference type="GO" id="GO:0016747">
    <property type="term" value="F:acyltransferase activity, transferring groups other than amino-acyl groups"/>
    <property type="evidence" value="ECO:0007669"/>
    <property type="project" value="InterPro"/>
</dbReference>
<evidence type="ECO:0000256" key="1">
    <source>
        <dbReference type="SAM" id="Phobius"/>
    </source>
</evidence>
<dbReference type="GeneID" id="36582159"/>
<dbReference type="PANTHER" id="PTHR23028">
    <property type="entry name" value="ACETYLTRANSFERASE"/>
    <property type="match status" value="1"/>
</dbReference>
<evidence type="ECO:0000313" key="4">
    <source>
        <dbReference type="Proteomes" id="UP000235371"/>
    </source>
</evidence>
<keyword evidence="1" id="KW-0472">Membrane</keyword>
<dbReference type="EMBL" id="KZ613753">
    <property type="protein sequence ID" value="PMD64485.1"/>
    <property type="molecule type" value="Genomic_DNA"/>
</dbReference>
<feature type="transmembrane region" description="Helical" evidence="1">
    <location>
        <begin position="348"/>
        <end position="367"/>
    </location>
</feature>
<gene>
    <name evidence="3" type="ORF">K444DRAFT_520871</name>
</gene>
<dbReference type="InterPro" id="IPR050879">
    <property type="entry name" value="Acyltransferase_3"/>
</dbReference>
<name>A0A2J6TN90_9HELO</name>
<feature type="transmembrane region" description="Helical" evidence="1">
    <location>
        <begin position="157"/>
        <end position="178"/>
    </location>
</feature>
<dbReference type="InterPro" id="IPR002656">
    <property type="entry name" value="Acyl_transf_3_dom"/>
</dbReference>
<feature type="transmembrane region" description="Helical" evidence="1">
    <location>
        <begin position="96"/>
        <end position="126"/>
    </location>
</feature>
<protein>
    <submittedName>
        <fullName evidence="3">Putative acyltransferase</fullName>
    </submittedName>
</protein>
<dbReference type="PANTHER" id="PTHR23028:SF125">
    <property type="entry name" value="ACYLTRANSFERASE"/>
    <property type="match status" value="1"/>
</dbReference>
<dbReference type="OrthoDB" id="5819582at2759"/>
<dbReference type="Pfam" id="PF01757">
    <property type="entry name" value="Acyl_transf_3"/>
    <property type="match status" value="1"/>
</dbReference>
<dbReference type="RefSeq" id="XP_024741389.1">
    <property type="nucleotide sequence ID" value="XM_024874079.1"/>
</dbReference>
<dbReference type="AlphaFoldDB" id="A0A2J6TN90"/>
<feature type="transmembrane region" description="Helical" evidence="1">
    <location>
        <begin position="302"/>
        <end position="320"/>
    </location>
</feature>
<feature type="domain" description="Acyltransferase 3" evidence="2">
    <location>
        <begin position="51"/>
        <end position="406"/>
    </location>
</feature>
<evidence type="ECO:0000313" key="3">
    <source>
        <dbReference type="EMBL" id="PMD64485.1"/>
    </source>
</evidence>
<keyword evidence="3" id="KW-0808">Transferase</keyword>
<dbReference type="InParanoid" id="A0A2J6TN90"/>
<reference evidence="3 4" key="1">
    <citation type="submission" date="2016-04" db="EMBL/GenBank/DDBJ databases">
        <title>A degradative enzymes factory behind the ericoid mycorrhizal symbiosis.</title>
        <authorList>
            <consortium name="DOE Joint Genome Institute"/>
            <person name="Martino E."/>
            <person name="Morin E."/>
            <person name="Grelet G."/>
            <person name="Kuo A."/>
            <person name="Kohler A."/>
            <person name="Daghino S."/>
            <person name="Barry K."/>
            <person name="Choi C."/>
            <person name="Cichocki N."/>
            <person name="Clum A."/>
            <person name="Copeland A."/>
            <person name="Hainaut M."/>
            <person name="Haridas S."/>
            <person name="Labutti K."/>
            <person name="Lindquist E."/>
            <person name="Lipzen A."/>
            <person name="Khouja H.-R."/>
            <person name="Murat C."/>
            <person name="Ohm R."/>
            <person name="Olson A."/>
            <person name="Spatafora J."/>
            <person name="Veneault-Fourrey C."/>
            <person name="Henrissat B."/>
            <person name="Grigoriev I."/>
            <person name="Martin F."/>
            <person name="Perotto S."/>
        </authorList>
    </citation>
    <scope>NUCLEOTIDE SEQUENCE [LARGE SCALE GENOMIC DNA]</scope>
    <source>
        <strain evidence="3 4">E</strain>
    </source>
</reference>
<feature type="transmembrane region" description="Helical" evidence="1">
    <location>
        <begin position="379"/>
        <end position="399"/>
    </location>
</feature>